<dbReference type="EMBL" id="MIJF01000056">
    <property type="protein sequence ID" value="OEF98081.1"/>
    <property type="molecule type" value="Genomic_DNA"/>
</dbReference>
<dbReference type="Proteomes" id="UP000243739">
    <property type="component" value="Unassembled WGS sequence"/>
</dbReference>
<name>A0A1D2YSU7_9BACI</name>
<dbReference type="OrthoDB" id="2679831at2"/>
<evidence type="ECO:0000313" key="2">
    <source>
        <dbReference type="Proteomes" id="UP000243739"/>
    </source>
</evidence>
<protein>
    <submittedName>
        <fullName evidence="1">Uncharacterized protein</fullName>
    </submittedName>
</protein>
<reference evidence="1 2" key="1">
    <citation type="submission" date="2016-09" db="EMBL/GenBank/DDBJ databases">
        <title>Draft genome sequence for the type strain of Vulcanibacillus modesticaldus BR, a strictly anaerobic, moderately thermophilic, and nitrate-reducing bacterium from deep sea-hydrothermal vents of the Mid-Atlantic Ridge.</title>
        <authorList>
            <person name="Abin C.A."/>
            <person name="Hollibaugh J.T."/>
        </authorList>
    </citation>
    <scope>NUCLEOTIDE SEQUENCE [LARGE SCALE GENOMIC DNA]</scope>
    <source>
        <strain evidence="1 2">BR</strain>
    </source>
</reference>
<gene>
    <name evidence="1" type="ORF">BHF71_03415</name>
</gene>
<dbReference type="AlphaFoldDB" id="A0A1D2YSU7"/>
<sequence>MMKKLYQTKDGKPFYLRDIDPLFYACCYLDSDLSFLMEKGKFYKALNNGTITEFRLASNL</sequence>
<keyword evidence="2" id="KW-1185">Reference proteome</keyword>
<evidence type="ECO:0000313" key="1">
    <source>
        <dbReference type="EMBL" id="OEF98081.1"/>
    </source>
</evidence>
<accession>A0A1D2YSU7</accession>
<proteinExistence type="predicted"/>
<dbReference type="RefSeq" id="WP_069657381.1">
    <property type="nucleotide sequence ID" value="NZ_MIJF01000056.1"/>
</dbReference>
<comment type="caution">
    <text evidence="1">The sequence shown here is derived from an EMBL/GenBank/DDBJ whole genome shotgun (WGS) entry which is preliminary data.</text>
</comment>
<organism evidence="1 2">
    <name type="scientific">Vulcanibacillus modesticaldus</name>
    <dbReference type="NCBI Taxonomy" id="337097"/>
    <lineage>
        <taxon>Bacteria</taxon>
        <taxon>Bacillati</taxon>
        <taxon>Bacillota</taxon>
        <taxon>Bacilli</taxon>
        <taxon>Bacillales</taxon>
        <taxon>Bacillaceae</taxon>
        <taxon>Vulcanibacillus</taxon>
    </lineage>
</organism>